<evidence type="ECO:0000313" key="4">
    <source>
        <dbReference type="Proteomes" id="UP001139028"/>
    </source>
</evidence>
<keyword evidence="4" id="KW-1185">Reference proteome</keyword>
<dbReference type="AlphaFoldDB" id="A0A9X2J5J8"/>
<dbReference type="PANTHER" id="PTHR37291:SF1">
    <property type="entry name" value="TYPE IV METHYL-DIRECTED RESTRICTION ENZYME ECOKMCRB SUBUNIT"/>
    <property type="match status" value="1"/>
</dbReference>
<dbReference type="PANTHER" id="PTHR37291">
    <property type="entry name" value="5-METHYLCYTOSINE-SPECIFIC RESTRICTION ENZYME B"/>
    <property type="match status" value="1"/>
</dbReference>
<proteinExistence type="predicted"/>
<feature type="region of interest" description="Disordered" evidence="1">
    <location>
        <begin position="520"/>
        <end position="543"/>
    </location>
</feature>
<reference evidence="3" key="1">
    <citation type="journal article" date="2022" name="Arch. Microbiol.">
        <title>Microbulbifer okhotskensis sp. nov., isolated from a deep bottom sediment of the Okhotsk Sea.</title>
        <authorList>
            <person name="Romanenko L."/>
            <person name="Kurilenko V."/>
            <person name="Otstavnykh N."/>
            <person name="Velansky P."/>
            <person name="Isaeva M."/>
            <person name="Mikhailov V."/>
        </authorList>
    </citation>
    <scope>NUCLEOTIDE SEQUENCE</scope>
    <source>
        <strain evidence="3">OS29</strain>
    </source>
</reference>
<feature type="region of interest" description="Disordered" evidence="1">
    <location>
        <begin position="1"/>
        <end position="22"/>
    </location>
</feature>
<dbReference type="SMART" id="SM00382">
    <property type="entry name" value="AAA"/>
    <property type="match status" value="1"/>
</dbReference>
<evidence type="ECO:0000313" key="3">
    <source>
        <dbReference type="EMBL" id="MCO1335278.1"/>
    </source>
</evidence>
<gene>
    <name evidence="3" type="ORF">MO867_13150</name>
</gene>
<protein>
    <submittedName>
        <fullName evidence="3">AAA family ATPase</fullName>
    </submittedName>
</protein>
<dbReference type="Gene3D" id="3.40.50.300">
    <property type="entry name" value="P-loop containing nucleotide triphosphate hydrolases"/>
    <property type="match status" value="1"/>
</dbReference>
<dbReference type="GO" id="GO:0016887">
    <property type="term" value="F:ATP hydrolysis activity"/>
    <property type="evidence" value="ECO:0007669"/>
    <property type="project" value="InterPro"/>
</dbReference>
<dbReference type="Pfam" id="PF07728">
    <property type="entry name" value="AAA_5"/>
    <property type="match status" value="1"/>
</dbReference>
<dbReference type="InterPro" id="IPR011704">
    <property type="entry name" value="ATPase_dyneun-rel_AAA"/>
</dbReference>
<dbReference type="SUPFAM" id="SSF52540">
    <property type="entry name" value="P-loop containing nucleoside triphosphate hydrolases"/>
    <property type="match status" value="1"/>
</dbReference>
<feature type="compositionally biased region" description="Low complexity" evidence="1">
    <location>
        <begin position="520"/>
        <end position="533"/>
    </location>
</feature>
<evidence type="ECO:0000259" key="2">
    <source>
        <dbReference type="SMART" id="SM00382"/>
    </source>
</evidence>
<dbReference type="RefSeq" id="WP_252468752.1">
    <property type="nucleotide sequence ID" value="NZ_JALBWM010000056.1"/>
</dbReference>
<dbReference type="InterPro" id="IPR052934">
    <property type="entry name" value="Methyl-DNA_Rec/Restrict_Enz"/>
</dbReference>
<sequence>MDEPPTNLPSQPLNQILFGPPGTGKTYNTTRLAVQIADPQWYADQGEPDNRAVRERYDALQAEKRIVFTTFHQSFAYEDFIEGIRAESSDNGQLNYPVQDGVFKELCESADAKVTRQSGEQIDLNGRRFWKMSLGNTLADNDDIYQECLENNYVLLGYGESIDFSRCTSRDSVRKQFEAANSLEIQQSDYPITAVHNFRNTLQVGDLVVISDGNRKFRAIGEITGDYQRLETDERTGYQQARPVKWHRQYEPSLPHEQLFKKALSQMTLYELRPSTIDMDKLAELLAPQDISEPQQKPLVLIIDEINRGNISRIFGELITLLEPAKRKGGEDAREVILPYSKKPFAVPPNVYVIGTMNTADKSLAQLDLALRRRFSFVEMPPNPELLAGTQVYGIDIGELLTTLNQRIEALLDRDHLIGHSYFLPLCSLPLEERESKLASIFQQQILPLLQEYFFDDWQRIGWVLNDPAKHPHHRFITEGGQQPLNELFPADIASQINERRFSLNTAAFVQPDAYRGILPPAATTTTSPQSPALEETESAVPA</sequence>
<feature type="domain" description="AAA+ ATPase" evidence="2">
    <location>
        <begin position="11"/>
        <end position="385"/>
    </location>
</feature>
<name>A0A9X2J5J8_9GAMM</name>
<dbReference type="InterPro" id="IPR027417">
    <property type="entry name" value="P-loop_NTPase"/>
</dbReference>
<dbReference type="EMBL" id="JALBWM010000056">
    <property type="protein sequence ID" value="MCO1335278.1"/>
    <property type="molecule type" value="Genomic_DNA"/>
</dbReference>
<dbReference type="Proteomes" id="UP001139028">
    <property type="component" value="Unassembled WGS sequence"/>
</dbReference>
<comment type="caution">
    <text evidence="3">The sequence shown here is derived from an EMBL/GenBank/DDBJ whole genome shotgun (WGS) entry which is preliminary data.</text>
</comment>
<accession>A0A9X2J5J8</accession>
<dbReference type="InterPro" id="IPR003593">
    <property type="entry name" value="AAA+_ATPase"/>
</dbReference>
<organism evidence="3 4">
    <name type="scientific">Microbulbifer okhotskensis</name>
    <dbReference type="NCBI Taxonomy" id="2926617"/>
    <lineage>
        <taxon>Bacteria</taxon>
        <taxon>Pseudomonadati</taxon>
        <taxon>Pseudomonadota</taxon>
        <taxon>Gammaproteobacteria</taxon>
        <taxon>Cellvibrionales</taxon>
        <taxon>Microbulbiferaceae</taxon>
        <taxon>Microbulbifer</taxon>
    </lineage>
</organism>
<evidence type="ECO:0000256" key="1">
    <source>
        <dbReference type="SAM" id="MobiDB-lite"/>
    </source>
</evidence>
<dbReference type="GO" id="GO:0005524">
    <property type="term" value="F:ATP binding"/>
    <property type="evidence" value="ECO:0007669"/>
    <property type="project" value="InterPro"/>
</dbReference>